<reference evidence="3" key="1">
    <citation type="submission" date="2022-11" db="UniProtKB">
        <authorList>
            <consortium name="WormBaseParasite"/>
        </authorList>
    </citation>
    <scope>IDENTIFICATION</scope>
</reference>
<proteinExistence type="predicted"/>
<accession>A0A914QDC8</accession>
<dbReference type="Proteomes" id="UP000887578">
    <property type="component" value="Unplaced"/>
</dbReference>
<organism evidence="2 3">
    <name type="scientific">Panagrolaimus davidi</name>
    <dbReference type="NCBI Taxonomy" id="227884"/>
    <lineage>
        <taxon>Eukaryota</taxon>
        <taxon>Metazoa</taxon>
        <taxon>Ecdysozoa</taxon>
        <taxon>Nematoda</taxon>
        <taxon>Chromadorea</taxon>
        <taxon>Rhabditida</taxon>
        <taxon>Tylenchina</taxon>
        <taxon>Panagrolaimomorpha</taxon>
        <taxon>Panagrolaimoidea</taxon>
        <taxon>Panagrolaimidae</taxon>
        <taxon>Panagrolaimus</taxon>
    </lineage>
</organism>
<evidence type="ECO:0000256" key="1">
    <source>
        <dbReference type="SAM" id="SignalP"/>
    </source>
</evidence>
<name>A0A914QDC8_9BILA</name>
<keyword evidence="2" id="KW-1185">Reference proteome</keyword>
<protein>
    <submittedName>
        <fullName evidence="3">Uncharacterized protein</fullName>
    </submittedName>
</protein>
<sequence>MSVLNIFSLLILGVVFIAESNGGINRFLPLWCVELHTTPYANAEYNNTKDAMQACVEFSSCIGFKKTSDNGYRLLSALTGYVINETCKDYYLLDKSKGQTFPNQPNPYETVILFAIFPYGECPYGFATEGSLCRGRSSITSDICDTFPSYMASRHDGTSCFVLQRQSVINSWS</sequence>
<evidence type="ECO:0000313" key="3">
    <source>
        <dbReference type="WBParaSite" id="PDA_v2.g29298.t1"/>
    </source>
</evidence>
<dbReference type="WBParaSite" id="PDA_v2.g29298.t1">
    <property type="protein sequence ID" value="PDA_v2.g29298.t1"/>
    <property type="gene ID" value="PDA_v2.g29298"/>
</dbReference>
<keyword evidence="1" id="KW-0732">Signal</keyword>
<feature type="chain" id="PRO_5038114898" evidence="1">
    <location>
        <begin position="23"/>
        <end position="173"/>
    </location>
</feature>
<evidence type="ECO:0000313" key="2">
    <source>
        <dbReference type="Proteomes" id="UP000887578"/>
    </source>
</evidence>
<dbReference type="AlphaFoldDB" id="A0A914QDC8"/>
<feature type="signal peptide" evidence="1">
    <location>
        <begin position="1"/>
        <end position="22"/>
    </location>
</feature>